<dbReference type="InterPro" id="IPR036388">
    <property type="entry name" value="WH-like_DNA-bd_sf"/>
</dbReference>
<dbReference type="PANTHER" id="PTHR38768:SF1">
    <property type="entry name" value="UPF0502 PROTEIN YCEH"/>
    <property type="match status" value="1"/>
</dbReference>
<protein>
    <submittedName>
        <fullName evidence="3">Uncharacterized protein</fullName>
    </submittedName>
</protein>
<evidence type="ECO:0000313" key="4">
    <source>
        <dbReference type="Proteomes" id="UP000660708"/>
    </source>
</evidence>
<dbReference type="Gene3D" id="1.10.10.10">
    <property type="entry name" value="Winged helix-like DNA-binding domain superfamily/Winged helix DNA-binding domain"/>
    <property type="match status" value="2"/>
</dbReference>
<keyword evidence="2" id="KW-0175">Coiled coil</keyword>
<proteinExistence type="inferred from homology"/>
<evidence type="ECO:0000313" key="3">
    <source>
        <dbReference type="EMBL" id="MBE0347966.1"/>
    </source>
</evidence>
<dbReference type="SUPFAM" id="SSF46785">
    <property type="entry name" value="Winged helix' DNA-binding domain"/>
    <property type="match status" value="2"/>
</dbReference>
<comment type="similarity">
    <text evidence="1">Belongs to the UPF0502 family.</text>
</comment>
<organism evidence="3 4">
    <name type="scientific">Pseudoalteromonas peptidolytica F12-50-A1</name>
    <dbReference type="NCBI Taxonomy" id="1315280"/>
    <lineage>
        <taxon>Bacteria</taxon>
        <taxon>Pseudomonadati</taxon>
        <taxon>Pseudomonadota</taxon>
        <taxon>Gammaproteobacteria</taxon>
        <taxon>Alteromonadales</taxon>
        <taxon>Pseudoalteromonadaceae</taxon>
        <taxon>Pseudoalteromonas</taxon>
    </lineage>
</organism>
<dbReference type="InterPro" id="IPR007432">
    <property type="entry name" value="DUF480"/>
</dbReference>
<evidence type="ECO:0000256" key="1">
    <source>
        <dbReference type="HAMAP-Rule" id="MF_01584"/>
    </source>
</evidence>
<dbReference type="InterPro" id="IPR036390">
    <property type="entry name" value="WH_DNA-bd_sf"/>
</dbReference>
<dbReference type="AlphaFoldDB" id="A0A8I0MZ90"/>
<dbReference type="HAMAP" id="MF_01584">
    <property type="entry name" value="UPF0502"/>
    <property type="match status" value="1"/>
</dbReference>
<dbReference type="PANTHER" id="PTHR38768">
    <property type="entry name" value="UPF0502 PROTEIN YCEH"/>
    <property type="match status" value="1"/>
</dbReference>
<dbReference type="Pfam" id="PF04337">
    <property type="entry name" value="DUF480"/>
    <property type="match status" value="1"/>
</dbReference>
<feature type="coiled-coil region" evidence="2">
    <location>
        <begin position="179"/>
        <end position="206"/>
    </location>
</feature>
<dbReference type="EMBL" id="AQHF01000029">
    <property type="protein sequence ID" value="MBE0347966.1"/>
    <property type="molecule type" value="Genomic_DNA"/>
</dbReference>
<comment type="caution">
    <text evidence="3">The sequence shown here is derived from an EMBL/GenBank/DDBJ whole genome shotgun (WGS) entry which is preliminary data.</text>
</comment>
<reference evidence="3 4" key="1">
    <citation type="submission" date="2015-06" db="EMBL/GenBank/DDBJ databases">
        <title>Genome sequence of Pseudoalteromonas peptidolytica.</title>
        <authorList>
            <person name="Xie B.-B."/>
            <person name="Rong J.-C."/>
            <person name="Qin Q.-L."/>
            <person name="Zhang Y.-Z."/>
        </authorList>
    </citation>
    <scope>NUCLEOTIDE SEQUENCE [LARGE SCALE GENOMIC DNA]</scope>
    <source>
        <strain evidence="3 4">F12-50-A1</strain>
    </source>
</reference>
<name>A0A8I0MZ90_9GAMM</name>
<evidence type="ECO:0000256" key="2">
    <source>
        <dbReference type="SAM" id="Coils"/>
    </source>
</evidence>
<sequence length="209" mass="23634">MQLDAHEQRVLGSLIEKQVTTPEQYPMSLNSLTNACNQKSNRDPVMELSQHQVLDTLKRLQEKRLITCDEALSGRVDKYSQRFCNSDFGHLKVDAKQKAIVCLLLLRGAQTPGELRTRSNRLAEFSSVQEVESTLATMQQNEHVMKLAREPGKRESRYQHLFGDQAEQTSAIASDSEPAVQSQTELESLMAEIEQLKQELATIKQHLGL</sequence>
<dbReference type="RefSeq" id="WP_147389239.1">
    <property type="nucleotide sequence ID" value="NZ_AQHF01000029.1"/>
</dbReference>
<dbReference type="Proteomes" id="UP000660708">
    <property type="component" value="Unassembled WGS sequence"/>
</dbReference>
<accession>A0A8I0MZ90</accession>
<keyword evidence="4" id="KW-1185">Reference proteome</keyword>
<gene>
    <name evidence="3" type="ORF">PPEP_a4361</name>
</gene>